<proteinExistence type="predicted"/>
<dbReference type="EMBL" id="CP044427">
    <property type="protein sequence ID" value="QFG68035.1"/>
    <property type="molecule type" value="Genomic_DNA"/>
</dbReference>
<evidence type="ECO:0000256" key="1">
    <source>
        <dbReference type="SAM" id="MobiDB-lite"/>
    </source>
</evidence>
<evidence type="ECO:0000313" key="2">
    <source>
        <dbReference type="EMBL" id="QFG68035.1"/>
    </source>
</evidence>
<reference evidence="2 3" key="1">
    <citation type="submission" date="2019-09" db="EMBL/GenBank/DDBJ databases">
        <title>Serinicoccus pratensis sp. nov., isolated from meadow soil.</title>
        <authorList>
            <person name="Zhang W."/>
        </authorList>
    </citation>
    <scope>NUCLEOTIDE SEQUENCE [LARGE SCALE GENOMIC DNA]</scope>
    <source>
        <strain evidence="2 3">W204</strain>
    </source>
</reference>
<gene>
    <name evidence="2" type="ORF">FY030_04255</name>
</gene>
<dbReference type="AlphaFoldDB" id="A0A5J6V2T1"/>
<feature type="compositionally biased region" description="Basic and acidic residues" evidence="1">
    <location>
        <begin position="26"/>
        <end position="35"/>
    </location>
</feature>
<dbReference type="KEGG" id="serw:FY030_04255"/>
<keyword evidence="3" id="KW-1185">Reference proteome</keyword>
<feature type="compositionally biased region" description="Gly residues" evidence="1">
    <location>
        <begin position="83"/>
        <end position="93"/>
    </location>
</feature>
<evidence type="ECO:0000313" key="3">
    <source>
        <dbReference type="Proteomes" id="UP000326546"/>
    </source>
</evidence>
<dbReference type="OrthoDB" id="9975073at2"/>
<feature type="region of interest" description="Disordered" evidence="1">
    <location>
        <begin position="1"/>
        <end position="108"/>
    </location>
</feature>
<sequence length="108" mass="11063">MSETTSSPRDRDEDEEQGSFVGGEFGHGDNTEDGHLTSAQQAEAEREREAHLADPDQSAAITQETVVDPLGESTLASASAGPDGSGGLGGDVEGIGTEPAPGDRNEPL</sequence>
<dbReference type="Proteomes" id="UP000326546">
    <property type="component" value="Chromosome"/>
</dbReference>
<name>A0A5J6V2T1_9MICO</name>
<accession>A0A5J6V2T1</accession>
<organism evidence="2 3">
    <name type="scientific">Ornithinimicrobium pratense</name>
    <dbReference type="NCBI Taxonomy" id="2593973"/>
    <lineage>
        <taxon>Bacteria</taxon>
        <taxon>Bacillati</taxon>
        <taxon>Actinomycetota</taxon>
        <taxon>Actinomycetes</taxon>
        <taxon>Micrococcales</taxon>
        <taxon>Ornithinimicrobiaceae</taxon>
        <taxon>Ornithinimicrobium</taxon>
    </lineage>
</organism>
<feature type="compositionally biased region" description="Basic and acidic residues" evidence="1">
    <location>
        <begin position="43"/>
        <end position="54"/>
    </location>
</feature>
<dbReference type="RefSeq" id="WP_158060425.1">
    <property type="nucleotide sequence ID" value="NZ_CP044427.1"/>
</dbReference>
<protein>
    <submittedName>
        <fullName evidence="2">Uncharacterized protein</fullName>
    </submittedName>
</protein>